<protein>
    <submittedName>
        <fullName evidence="1">Uncharacterized protein</fullName>
    </submittedName>
</protein>
<accession>A0A8S5PM63</accession>
<evidence type="ECO:0000313" key="1">
    <source>
        <dbReference type="EMBL" id="DAE07840.1"/>
    </source>
</evidence>
<sequence>MGMNPECKNCTNYKEDCGHHFKDENGHINYEIPSETACDRYGNCDWYEETRSKYQIALDLLNDGEVNEISPQTIREALIYAITGGKSQL</sequence>
<name>A0A8S5PM63_9CAUD</name>
<proteinExistence type="predicted"/>
<organism evidence="1">
    <name type="scientific">Caudovirales sp. ctIsq18</name>
    <dbReference type="NCBI Taxonomy" id="2825762"/>
    <lineage>
        <taxon>Viruses</taxon>
        <taxon>Duplodnaviria</taxon>
        <taxon>Heunggongvirae</taxon>
        <taxon>Uroviricota</taxon>
        <taxon>Caudoviricetes</taxon>
    </lineage>
</organism>
<reference evidence="1" key="1">
    <citation type="journal article" date="2021" name="Proc. Natl. Acad. Sci. U.S.A.">
        <title>A Catalog of Tens of Thousands of Viruses from Human Metagenomes Reveals Hidden Associations with Chronic Diseases.</title>
        <authorList>
            <person name="Tisza M.J."/>
            <person name="Buck C.B."/>
        </authorList>
    </citation>
    <scope>NUCLEOTIDE SEQUENCE</scope>
    <source>
        <strain evidence="1">CtIsq18</strain>
    </source>
</reference>
<dbReference type="EMBL" id="BK015458">
    <property type="protein sequence ID" value="DAE07840.1"/>
    <property type="molecule type" value="Genomic_DNA"/>
</dbReference>